<protein>
    <submittedName>
        <fullName evidence="1">Uncharacterized protein</fullName>
    </submittedName>
</protein>
<name>A0A835HM60_9MAGN</name>
<gene>
    <name evidence="1" type="ORF">IFM89_035841</name>
</gene>
<sequence length="189" mass="21943">MKLVLKDETNKMLEQQLNREETYWFSRAKTKWNKEGERCTGYFHRIANAHFHSNSITKLKIDGQWVKDQVVMKKHIVDYYSSLYKEECLDRPTFDGLELPCIEEELAVWMERNFEEDEVKRALDSLAGEKSPGPDGFAMIVYQNCRHFMKDSIMEVALFTSSDLLICVSPPAPLVAAARWQLLQTFGPA</sequence>
<evidence type="ECO:0000313" key="2">
    <source>
        <dbReference type="Proteomes" id="UP000631114"/>
    </source>
</evidence>
<dbReference type="EMBL" id="JADFTS010000006">
    <property type="protein sequence ID" value="KAF9603395.1"/>
    <property type="molecule type" value="Genomic_DNA"/>
</dbReference>
<evidence type="ECO:0000313" key="1">
    <source>
        <dbReference type="EMBL" id="KAF9603395.1"/>
    </source>
</evidence>
<proteinExistence type="predicted"/>
<reference evidence="1 2" key="1">
    <citation type="submission" date="2020-10" db="EMBL/GenBank/DDBJ databases">
        <title>The Coptis chinensis genome and diversification of protoberbering-type alkaloids.</title>
        <authorList>
            <person name="Wang B."/>
            <person name="Shu S."/>
            <person name="Song C."/>
            <person name="Liu Y."/>
        </authorList>
    </citation>
    <scope>NUCLEOTIDE SEQUENCE [LARGE SCALE GENOMIC DNA]</scope>
    <source>
        <strain evidence="1">HL-2020</strain>
        <tissue evidence="1">Leaf</tissue>
    </source>
</reference>
<keyword evidence="2" id="KW-1185">Reference proteome</keyword>
<comment type="caution">
    <text evidence="1">The sequence shown here is derived from an EMBL/GenBank/DDBJ whole genome shotgun (WGS) entry which is preliminary data.</text>
</comment>
<dbReference type="OrthoDB" id="1428983at2759"/>
<accession>A0A835HM60</accession>
<dbReference type="AlphaFoldDB" id="A0A835HM60"/>
<dbReference type="Proteomes" id="UP000631114">
    <property type="component" value="Unassembled WGS sequence"/>
</dbReference>
<organism evidence="1 2">
    <name type="scientific">Coptis chinensis</name>
    <dbReference type="NCBI Taxonomy" id="261450"/>
    <lineage>
        <taxon>Eukaryota</taxon>
        <taxon>Viridiplantae</taxon>
        <taxon>Streptophyta</taxon>
        <taxon>Embryophyta</taxon>
        <taxon>Tracheophyta</taxon>
        <taxon>Spermatophyta</taxon>
        <taxon>Magnoliopsida</taxon>
        <taxon>Ranunculales</taxon>
        <taxon>Ranunculaceae</taxon>
        <taxon>Coptidoideae</taxon>
        <taxon>Coptis</taxon>
    </lineage>
</organism>